<comment type="caution">
    <text evidence="8">The sequence shown here is derived from an EMBL/GenBank/DDBJ whole genome shotgun (WGS) entry which is preliminary data.</text>
</comment>
<dbReference type="InterPro" id="IPR043502">
    <property type="entry name" value="DNA/RNA_pol_sf"/>
</dbReference>
<dbReference type="PROSITE" id="PS50994">
    <property type="entry name" value="INTEGRASE"/>
    <property type="match status" value="1"/>
</dbReference>
<protein>
    <submittedName>
        <fullName evidence="8">Tf2-8</fullName>
    </submittedName>
</protein>
<dbReference type="SUPFAM" id="SSF56672">
    <property type="entry name" value="DNA/RNA polymerases"/>
    <property type="match status" value="1"/>
</dbReference>
<evidence type="ECO:0000256" key="1">
    <source>
        <dbReference type="ARBA" id="ARBA00022679"/>
    </source>
</evidence>
<keyword evidence="3" id="KW-0540">Nuclease</keyword>
<keyword evidence="9" id="KW-1185">Reference proteome</keyword>
<evidence type="ECO:0000256" key="6">
    <source>
        <dbReference type="ARBA" id="ARBA00022918"/>
    </source>
</evidence>
<reference evidence="8" key="1">
    <citation type="submission" date="2018-05" db="EMBL/GenBank/DDBJ databases">
        <title>Draft genome of Mucuna pruriens seed.</title>
        <authorList>
            <person name="Nnadi N.E."/>
            <person name="Vos R."/>
            <person name="Hasami M.H."/>
            <person name="Devisetty U.K."/>
            <person name="Aguiy J.C."/>
        </authorList>
    </citation>
    <scope>NUCLEOTIDE SEQUENCE [LARGE SCALE GENOMIC DNA]</scope>
    <source>
        <strain evidence="8">JCA_2017</strain>
    </source>
</reference>
<evidence type="ECO:0000259" key="7">
    <source>
        <dbReference type="PROSITE" id="PS50994"/>
    </source>
</evidence>
<dbReference type="Gene3D" id="1.10.340.70">
    <property type="match status" value="1"/>
</dbReference>
<feature type="non-terminal residue" evidence="8">
    <location>
        <position position="1"/>
    </location>
</feature>
<dbReference type="AlphaFoldDB" id="A0A371EX88"/>
<accession>A0A371EX88</accession>
<name>A0A371EX88_MUCPR</name>
<dbReference type="InterPro" id="IPR001584">
    <property type="entry name" value="Integrase_cat-core"/>
</dbReference>
<dbReference type="GO" id="GO:0003964">
    <property type="term" value="F:RNA-directed DNA polymerase activity"/>
    <property type="evidence" value="ECO:0007669"/>
    <property type="project" value="UniProtKB-KW"/>
</dbReference>
<dbReference type="PANTHER" id="PTHR34072">
    <property type="entry name" value="ENZYMATIC POLYPROTEIN-RELATED"/>
    <property type="match status" value="1"/>
</dbReference>
<dbReference type="EMBL" id="QJKJ01011637">
    <property type="protein sequence ID" value="RDX70616.1"/>
    <property type="molecule type" value="Genomic_DNA"/>
</dbReference>
<keyword evidence="5" id="KW-0378">Hydrolase</keyword>
<dbReference type="Pfam" id="PF17917">
    <property type="entry name" value="RT_RNaseH"/>
    <property type="match status" value="1"/>
</dbReference>
<dbReference type="InterPro" id="IPR036397">
    <property type="entry name" value="RNaseH_sf"/>
</dbReference>
<evidence type="ECO:0000256" key="2">
    <source>
        <dbReference type="ARBA" id="ARBA00022695"/>
    </source>
</evidence>
<keyword evidence="6" id="KW-0695">RNA-directed DNA polymerase</keyword>
<feature type="domain" description="Integrase catalytic" evidence="7">
    <location>
        <begin position="191"/>
        <end position="370"/>
    </location>
</feature>
<dbReference type="Pfam" id="PF00665">
    <property type="entry name" value="rve"/>
    <property type="match status" value="1"/>
</dbReference>
<dbReference type="InterPro" id="IPR041373">
    <property type="entry name" value="RT_RNaseH"/>
</dbReference>
<dbReference type="Proteomes" id="UP000257109">
    <property type="component" value="Unassembled WGS sequence"/>
</dbReference>
<evidence type="ECO:0000313" key="9">
    <source>
        <dbReference type="Proteomes" id="UP000257109"/>
    </source>
</evidence>
<evidence type="ECO:0000313" key="8">
    <source>
        <dbReference type="EMBL" id="RDX70616.1"/>
    </source>
</evidence>
<evidence type="ECO:0000256" key="3">
    <source>
        <dbReference type="ARBA" id="ARBA00022722"/>
    </source>
</evidence>
<keyword evidence="1" id="KW-0808">Transferase</keyword>
<keyword evidence="4" id="KW-0255">Endonuclease</keyword>
<dbReference type="GO" id="GO:0015074">
    <property type="term" value="P:DNA integration"/>
    <property type="evidence" value="ECO:0007669"/>
    <property type="project" value="InterPro"/>
</dbReference>
<dbReference type="GO" id="GO:0016787">
    <property type="term" value="F:hydrolase activity"/>
    <property type="evidence" value="ECO:0007669"/>
    <property type="project" value="UniProtKB-KW"/>
</dbReference>
<keyword evidence="2" id="KW-0548">Nucleotidyltransferase</keyword>
<dbReference type="CDD" id="cd09274">
    <property type="entry name" value="RNase_HI_RT_Ty3"/>
    <property type="match status" value="1"/>
</dbReference>
<dbReference type="OrthoDB" id="10055717at2759"/>
<dbReference type="GO" id="GO:0003676">
    <property type="term" value="F:nucleic acid binding"/>
    <property type="evidence" value="ECO:0007669"/>
    <property type="project" value="InterPro"/>
</dbReference>
<organism evidence="8 9">
    <name type="scientific">Mucuna pruriens</name>
    <name type="common">Velvet bean</name>
    <name type="synonym">Dolichos pruriens</name>
    <dbReference type="NCBI Taxonomy" id="157652"/>
    <lineage>
        <taxon>Eukaryota</taxon>
        <taxon>Viridiplantae</taxon>
        <taxon>Streptophyta</taxon>
        <taxon>Embryophyta</taxon>
        <taxon>Tracheophyta</taxon>
        <taxon>Spermatophyta</taxon>
        <taxon>Magnoliopsida</taxon>
        <taxon>eudicotyledons</taxon>
        <taxon>Gunneridae</taxon>
        <taxon>Pentapetalae</taxon>
        <taxon>rosids</taxon>
        <taxon>fabids</taxon>
        <taxon>Fabales</taxon>
        <taxon>Fabaceae</taxon>
        <taxon>Papilionoideae</taxon>
        <taxon>50 kb inversion clade</taxon>
        <taxon>NPAAA clade</taxon>
        <taxon>indigoferoid/millettioid clade</taxon>
        <taxon>Phaseoleae</taxon>
        <taxon>Mucuna</taxon>
    </lineage>
</organism>
<dbReference type="SUPFAM" id="SSF53098">
    <property type="entry name" value="Ribonuclease H-like"/>
    <property type="match status" value="1"/>
</dbReference>
<dbReference type="GO" id="GO:0004519">
    <property type="term" value="F:endonuclease activity"/>
    <property type="evidence" value="ECO:0007669"/>
    <property type="project" value="UniProtKB-KW"/>
</dbReference>
<dbReference type="PANTHER" id="PTHR34072:SF57">
    <property type="entry name" value="RNA-DIRECTED DNA POLYMERASE"/>
    <property type="match status" value="1"/>
</dbReference>
<gene>
    <name evidence="8" type="primary">Tf2-8</name>
    <name evidence="8" type="ORF">CR513_50126</name>
</gene>
<dbReference type="Gene3D" id="3.30.420.10">
    <property type="entry name" value="Ribonuclease H-like superfamily/Ribonuclease H"/>
    <property type="match status" value="1"/>
</dbReference>
<sequence length="453" mass="53086">MDPAQFNYTTTEKNLLAIVFAMDKFRSYLLGSKIIVFSDHVALRFLLKKPDVKPRLIRWMLLLQEFNIEIRDKKGVENSIADHLSQIEKESDPMPIRDELLDEQLMHTNMPTPWFADICNFVVASQFPLETSQLYKEKLRSDAKYYIWDDPYLWRLYNDQVMHRCIPDTEIKSVLQFCHAASGGSHYGSTRTAQKVLDYGFYWPIIFRDAYQFGIDFMGPFPISNGYSYILLTIDYPIATKTNDAKVVVDFLKSNIFYRFGMPKALISDQGNHFCNRVMSALLHKYGVVHRVATAYHPQTNVQAEDWNRLLEDALWAHKTAYQTPLGMSSTSSLLGKQAVQPSLRPNRKTKEVSIARTRRTPLWMSSYRIIFGKACHLLIEIEHRACWANKQCNLVYDQAKKQRKFQLQELDELRLEAYENSQIYKQKVKQFHDQQILRKVFEKSYFIHLTRA</sequence>
<evidence type="ECO:0000256" key="5">
    <source>
        <dbReference type="ARBA" id="ARBA00022801"/>
    </source>
</evidence>
<dbReference type="InterPro" id="IPR012337">
    <property type="entry name" value="RNaseH-like_sf"/>
</dbReference>
<proteinExistence type="predicted"/>
<evidence type="ECO:0000256" key="4">
    <source>
        <dbReference type="ARBA" id="ARBA00022759"/>
    </source>
</evidence>